<feature type="compositionally biased region" description="Acidic residues" evidence="2">
    <location>
        <begin position="920"/>
        <end position="936"/>
    </location>
</feature>
<dbReference type="InterPro" id="IPR011010">
    <property type="entry name" value="DNA_brk_join_enz"/>
</dbReference>
<dbReference type="SUPFAM" id="SSF56349">
    <property type="entry name" value="DNA breaking-rejoining enzymes"/>
    <property type="match status" value="1"/>
</dbReference>
<name>A0AAV9PLD4_9PEZI</name>
<keyword evidence="4" id="KW-1185">Reference proteome</keyword>
<feature type="region of interest" description="Disordered" evidence="2">
    <location>
        <begin position="555"/>
        <end position="602"/>
    </location>
</feature>
<feature type="compositionally biased region" description="Basic and acidic residues" evidence="2">
    <location>
        <begin position="514"/>
        <end position="529"/>
    </location>
</feature>
<feature type="compositionally biased region" description="Acidic residues" evidence="2">
    <location>
        <begin position="564"/>
        <end position="599"/>
    </location>
</feature>
<dbReference type="GO" id="GO:0003677">
    <property type="term" value="F:DNA binding"/>
    <property type="evidence" value="ECO:0007669"/>
    <property type="project" value="InterPro"/>
</dbReference>
<dbReference type="Gene3D" id="1.10.443.10">
    <property type="entry name" value="Intergrase catalytic core"/>
    <property type="match status" value="1"/>
</dbReference>
<dbReference type="GO" id="GO:0015074">
    <property type="term" value="P:DNA integration"/>
    <property type="evidence" value="ECO:0007669"/>
    <property type="project" value="InterPro"/>
</dbReference>
<dbReference type="AlphaFoldDB" id="A0AAV9PLD4"/>
<comment type="caution">
    <text evidence="3">The sequence shown here is derived from an EMBL/GenBank/DDBJ whole genome shotgun (WGS) entry which is preliminary data.</text>
</comment>
<evidence type="ECO:0000256" key="2">
    <source>
        <dbReference type="SAM" id="MobiDB-lite"/>
    </source>
</evidence>
<dbReference type="GO" id="GO:0006310">
    <property type="term" value="P:DNA recombination"/>
    <property type="evidence" value="ECO:0007669"/>
    <property type="project" value="UniProtKB-KW"/>
</dbReference>
<sequence length="936" mass="106509">MANLPIPDLSERFTLAQSLENLHQASEVEQLEFVQLVVQESQSYRGFRHHAASTQRKQDHHLDMYTQWMLFKFKMARADLSDDDLSDLLFPLNDHKRMFEEFRQFLIVVYHKTRPRSSMTGERIMYSTLCTYRDSLMFWTKRTFRMRNQIPPPASAMYYWMTEVMRGVLASYPGAGKSVPKSYLGLPELRQLFDLEMIYNRSIEFCEQHWAAWTIARATACRPGSICASHDARDPGLKWSDLDIRVGDEPGKFALTIRFQNIQIKRAADPEKALGVGDTFLHVYLDSPQPSNLIFSPVHRLLVIALRRGLIEGVESLDDLLKLRRHNITFKESARDQPLFFASPNRGLGIDFSRPLSSASLSAYLKSRAYRAGWVFKVMGFNCIRRRALTDVVSRVGLAAARRLAGHSPETCTLEKYYIYLEPTIDQIGVMTEQPVDARGFSDAHRKRWAPLVMGRIEDERIQRTRGTALRKMTDRLVLADENPPEEYATDPGVRKRYRARLSRIAHQALLQHEQAESKREMTTEEFNRRQQSLEASNFADHVLQRALELRDEQSDAVAVASANDDDDDIEDADQDEDEDEAGQENPEQDLEESGESDDSNVVRVEPEAEMGEEADNSSTQAQDVSYEYMARAFMEVLLDNSYNQYTMWSERIKTCPECQGDETVSEDKKAQEYQSEIHLNNHLEGNFHSAQSTFRRAAAIRRASHPDNLFVCPYCEEAVDDREKFFRAMDAQYPGITTFSEISELFYHISHSNDQTDGPKHDELKELGGWYESDFYPTTSTETTLKARQLSHKNLKAMGVQIIEQRQVIAGAEQYDSFPGIVKGSHDGVPPRFVSSVRSGAPNEIPSKFAGIVVRGLQATQPVPDAFRSNVVSSKAPARRSREMLPPQVSRSGIRVTSAVSAGSEETGRRQDAVMISSGEEDSDEEEADEMEIDG</sequence>
<dbReference type="GeneID" id="89922898"/>
<protein>
    <submittedName>
        <fullName evidence="3">Uncharacterized protein</fullName>
    </submittedName>
</protein>
<reference evidence="3 4" key="1">
    <citation type="submission" date="2023-08" db="EMBL/GenBank/DDBJ databases">
        <title>Black Yeasts Isolated from many extreme environments.</title>
        <authorList>
            <person name="Coleine C."/>
            <person name="Stajich J.E."/>
            <person name="Selbmann L."/>
        </authorList>
    </citation>
    <scope>NUCLEOTIDE SEQUENCE [LARGE SCALE GENOMIC DNA]</scope>
    <source>
        <strain evidence="3 4">CCFEE 5935</strain>
    </source>
</reference>
<evidence type="ECO:0000313" key="4">
    <source>
        <dbReference type="Proteomes" id="UP001337655"/>
    </source>
</evidence>
<proteinExistence type="predicted"/>
<feature type="region of interest" description="Disordered" evidence="2">
    <location>
        <begin position="511"/>
        <end position="533"/>
    </location>
</feature>
<organism evidence="3 4">
    <name type="scientific">Saxophila tyrrhenica</name>
    <dbReference type="NCBI Taxonomy" id="1690608"/>
    <lineage>
        <taxon>Eukaryota</taxon>
        <taxon>Fungi</taxon>
        <taxon>Dikarya</taxon>
        <taxon>Ascomycota</taxon>
        <taxon>Pezizomycotina</taxon>
        <taxon>Dothideomycetes</taxon>
        <taxon>Dothideomycetidae</taxon>
        <taxon>Mycosphaerellales</taxon>
        <taxon>Extremaceae</taxon>
        <taxon>Saxophila</taxon>
    </lineage>
</organism>
<accession>A0AAV9PLD4</accession>
<dbReference type="RefSeq" id="XP_064663139.1">
    <property type="nucleotide sequence ID" value="XM_064798812.1"/>
</dbReference>
<evidence type="ECO:0000256" key="1">
    <source>
        <dbReference type="ARBA" id="ARBA00023172"/>
    </source>
</evidence>
<keyword evidence="1" id="KW-0233">DNA recombination</keyword>
<feature type="region of interest" description="Disordered" evidence="2">
    <location>
        <begin position="871"/>
        <end position="936"/>
    </location>
</feature>
<evidence type="ECO:0000313" key="3">
    <source>
        <dbReference type="EMBL" id="KAK5174470.1"/>
    </source>
</evidence>
<gene>
    <name evidence="3" type="ORF">LTR77_001550</name>
</gene>
<dbReference type="Proteomes" id="UP001337655">
    <property type="component" value="Unassembled WGS sequence"/>
</dbReference>
<dbReference type="InterPro" id="IPR013762">
    <property type="entry name" value="Integrase-like_cat_sf"/>
</dbReference>
<dbReference type="EMBL" id="JAVRRT010000002">
    <property type="protein sequence ID" value="KAK5174470.1"/>
    <property type="molecule type" value="Genomic_DNA"/>
</dbReference>